<evidence type="ECO:0000256" key="10">
    <source>
        <dbReference type="SAM" id="Phobius"/>
    </source>
</evidence>
<keyword evidence="8 10" id="KW-1133">Transmembrane helix</keyword>
<keyword evidence="5" id="KW-0997">Cell inner membrane</keyword>
<comment type="similarity">
    <text evidence="2">Belongs to the TonB family.</text>
</comment>
<dbReference type="InterPro" id="IPR006260">
    <property type="entry name" value="TonB/TolA_C"/>
</dbReference>
<evidence type="ECO:0000256" key="8">
    <source>
        <dbReference type="ARBA" id="ARBA00022989"/>
    </source>
</evidence>
<evidence type="ECO:0000256" key="5">
    <source>
        <dbReference type="ARBA" id="ARBA00022519"/>
    </source>
</evidence>
<dbReference type="RefSeq" id="WP_027473721.1">
    <property type="nucleotide sequence ID" value="NZ_BAMD01000001.1"/>
</dbReference>
<evidence type="ECO:0000313" key="12">
    <source>
        <dbReference type="EMBL" id="GAF01510.1"/>
    </source>
</evidence>
<dbReference type="Proteomes" id="UP000019402">
    <property type="component" value="Unassembled WGS sequence"/>
</dbReference>
<dbReference type="InterPro" id="IPR037682">
    <property type="entry name" value="TonB_C"/>
</dbReference>
<evidence type="ECO:0000256" key="4">
    <source>
        <dbReference type="ARBA" id="ARBA00022475"/>
    </source>
</evidence>
<evidence type="ECO:0000256" key="1">
    <source>
        <dbReference type="ARBA" id="ARBA00004383"/>
    </source>
</evidence>
<dbReference type="InterPro" id="IPR051045">
    <property type="entry name" value="TonB-dependent_transducer"/>
</dbReference>
<accession>W7XU15</accession>
<keyword evidence="9 10" id="KW-0472">Membrane</keyword>
<evidence type="ECO:0000256" key="9">
    <source>
        <dbReference type="ARBA" id="ARBA00023136"/>
    </source>
</evidence>
<evidence type="ECO:0000313" key="13">
    <source>
        <dbReference type="Proteomes" id="UP000019402"/>
    </source>
</evidence>
<dbReference type="GO" id="GO:0055085">
    <property type="term" value="P:transmembrane transport"/>
    <property type="evidence" value="ECO:0007669"/>
    <property type="project" value="InterPro"/>
</dbReference>
<proteinExistence type="inferred from homology"/>
<dbReference type="SUPFAM" id="SSF74653">
    <property type="entry name" value="TolA/TonB C-terminal domain"/>
    <property type="match status" value="1"/>
</dbReference>
<keyword evidence="4" id="KW-1003">Cell membrane</keyword>
<dbReference type="NCBIfam" id="TIGR01352">
    <property type="entry name" value="tonB_Cterm"/>
    <property type="match status" value="1"/>
</dbReference>
<dbReference type="Gene3D" id="3.30.1150.10">
    <property type="match status" value="1"/>
</dbReference>
<name>W7XU15_9BACT</name>
<protein>
    <recommendedName>
        <fullName evidence="11">TonB C-terminal domain-containing protein</fullName>
    </recommendedName>
</protein>
<keyword evidence="6 10" id="KW-0812">Transmembrane</keyword>
<organism evidence="12 13">
    <name type="scientific">Saccharicrinis fermentans DSM 9555 = JCM 21142</name>
    <dbReference type="NCBI Taxonomy" id="869213"/>
    <lineage>
        <taxon>Bacteria</taxon>
        <taxon>Pseudomonadati</taxon>
        <taxon>Bacteroidota</taxon>
        <taxon>Bacteroidia</taxon>
        <taxon>Marinilabiliales</taxon>
        <taxon>Marinilabiliaceae</taxon>
        <taxon>Saccharicrinis</taxon>
    </lineage>
</organism>
<evidence type="ECO:0000256" key="7">
    <source>
        <dbReference type="ARBA" id="ARBA00022927"/>
    </source>
</evidence>
<feature type="transmembrane region" description="Helical" evidence="10">
    <location>
        <begin position="16"/>
        <end position="36"/>
    </location>
</feature>
<comment type="subcellular location">
    <subcellularLocation>
        <location evidence="1">Cell inner membrane</location>
        <topology evidence="1">Single-pass membrane protein</topology>
        <orientation evidence="1">Periplasmic side</orientation>
    </subcellularLocation>
</comment>
<dbReference type="OrthoDB" id="9814002at2"/>
<sequence>MEVKKTKKADLEQKRFMFLQIGFVVALGASLVAFEWKSIRQNPGELADNSIMVDEEEMIPIIREPEPEVEQPKPKQIVLEELLIVEDDYDLPEDELEINSESLEDLAITLEEMGEEEEDQEPIQFFALADKPEYPGGEAALRSFLASSIRYPVIAAENGIQGTVYLNFVISKTGRVEKVSLLRGVDPSLDKEAIRVVSMMPDWEPGRQGNRPVPVSYQVPIKFALQ</sequence>
<keyword evidence="13" id="KW-1185">Reference proteome</keyword>
<keyword evidence="7" id="KW-0653">Protein transport</keyword>
<comment type="caution">
    <text evidence="12">The sequence shown here is derived from an EMBL/GenBank/DDBJ whole genome shotgun (WGS) entry which is preliminary data.</text>
</comment>
<dbReference type="GO" id="GO:0015031">
    <property type="term" value="P:protein transport"/>
    <property type="evidence" value="ECO:0007669"/>
    <property type="project" value="UniProtKB-KW"/>
</dbReference>
<dbReference type="Pfam" id="PF03544">
    <property type="entry name" value="TonB_C"/>
    <property type="match status" value="1"/>
</dbReference>
<evidence type="ECO:0000259" key="11">
    <source>
        <dbReference type="PROSITE" id="PS52015"/>
    </source>
</evidence>
<feature type="domain" description="TonB C-terminal" evidence="11">
    <location>
        <begin position="136"/>
        <end position="226"/>
    </location>
</feature>
<evidence type="ECO:0000256" key="6">
    <source>
        <dbReference type="ARBA" id="ARBA00022692"/>
    </source>
</evidence>
<dbReference type="GO" id="GO:0098797">
    <property type="term" value="C:plasma membrane protein complex"/>
    <property type="evidence" value="ECO:0007669"/>
    <property type="project" value="TreeGrafter"/>
</dbReference>
<dbReference type="AlphaFoldDB" id="W7XU15"/>
<evidence type="ECO:0000256" key="3">
    <source>
        <dbReference type="ARBA" id="ARBA00022448"/>
    </source>
</evidence>
<dbReference type="PANTHER" id="PTHR33446:SF2">
    <property type="entry name" value="PROTEIN TONB"/>
    <property type="match status" value="1"/>
</dbReference>
<dbReference type="PROSITE" id="PS52015">
    <property type="entry name" value="TONB_CTD"/>
    <property type="match status" value="1"/>
</dbReference>
<dbReference type="eggNOG" id="COG0810">
    <property type="taxonomic scope" value="Bacteria"/>
</dbReference>
<dbReference type="PANTHER" id="PTHR33446">
    <property type="entry name" value="PROTEIN TONB-RELATED"/>
    <property type="match status" value="1"/>
</dbReference>
<gene>
    <name evidence="12" type="ORF">JCM21142_118</name>
</gene>
<reference evidence="12 13" key="1">
    <citation type="journal article" date="2014" name="Genome Announc.">
        <title>Draft Genome Sequence of Cytophaga fermentans JCM 21142T, a Facultative Anaerobe Isolated from Marine Mud.</title>
        <authorList>
            <person name="Starns D."/>
            <person name="Oshima K."/>
            <person name="Suda W."/>
            <person name="Iino T."/>
            <person name="Yuki M."/>
            <person name="Inoue J."/>
            <person name="Kitamura K."/>
            <person name="Iida T."/>
            <person name="Darby A."/>
            <person name="Hattori M."/>
            <person name="Ohkuma M."/>
        </authorList>
    </citation>
    <scope>NUCLEOTIDE SEQUENCE [LARGE SCALE GENOMIC DNA]</scope>
    <source>
        <strain evidence="12 13">JCM 21142</strain>
    </source>
</reference>
<dbReference type="GO" id="GO:0031992">
    <property type="term" value="F:energy transducer activity"/>
    <property type="evidence" value="ECO:0007669"/>
    <property type="project" value="TreeGrafter"/>
</dbReference>
<dbReference type="STRING" id="869213.GCA_000517085_04517"/>
<keyword evidence="3" id="KW-0813">Transport</keyword>
<dbReference type="EMBL" id="BAMD01000001">
    <property type="protein sequence ID" value="GAF01510.1"/>
    <property type="molecule type" value="Genomic_DNA"/>
</dbReference>
<evidence type="ECO:0000256" key="2">
    <source>
        <dbReference type="ARBA" id="ARBA00006555"/>
    </source>
</evidence>